<dbReference type="Gene3D" id="3.40.30.10">
    <property type="entry name" value="Glutaredoxin"/>
    <property type="match status" value="2"/>
</dbReference>
<gene>
    <name evidence="3" type="ORF">MEDL_29677</name>
</gene>
<dbReference type="GO" id="GO:0036498">
    <property type="term" value="P:IRE1-mediated unfolded protein response"/>
    <property type="evidence" value="ECO:0007669"/>
    <property type="project" value="TreeGrafter"/>
</dbReference>
<evidence type="ECO:0000256" key="1">
    <source>
        <dbReference type="ARBA" id="ARBA00020920"/>
    </source>
</evidence>
<dbReference type="FunFam" id="1.10.287.110:FF:000029">
    <property type="entry name" value="DnaJ homolog subfamily C member 10"/>
    <property type="match status" value="1"/>
</dbReference>
<dbReference type="InterPro" id="IPR052460">
    <property type="entry name" value="ER_disulfide_reductase"/>
</dbReference>
<dbReference type="AlphaFoldDB" id="A0A8S3S284"/>
<dbReference type="SUPFAM" id="SSF46565">
    <property type="entry name" value="Chaperone J-domain"/>
    <property type="match status" value="1"/>
</dbReference>
<evidence type="ECO:0000313" key="3">
    <source>
        <dbReference type="EMBL" id="CAG2215961.1"/>
    </source>
</evidence>
<dbReference type="GO" id="GO:0015035">
    <property type="term" value="F:protein-disulfide reductase activity"/>
    <property type="evidence" value="ECO:0007669"/>
    <property type="project" value="TreeGrafter"/>
</dbReference>
<name>A0A8S3S284_MYTED</name>
<dbReference type="PRINTS" id="PR00625">
    <property type="entry name" value="JDOMAIN"/>
</dbReference>
<dbReference type="PROSITE" id="PS00194">
    <property type="entry name" value="THIOREDOXIN_1"/>
    <property type="match status" value="1"/>
</dbReference>
<dbReference type="GO" id="GO:0005788">
    <property type="term" value="C:endoplasmic reticulum lumen"/>
    <property type="evidence" value="ECO:0007669"/>
    <property type="project" value="TreeGrafter"/>
</dbReference>
<dbReference type="InterPro" id="IPR036869">
    <property type="entry name" value="J_dom_sf"/>
</dbReference>
<dbReference type="Gene3D" id="1.10.287.110">
    <property type="entry name" value="DnaJ domain"/>
    <property type="match status" value="1"/>
</dbReference>
<dbReference type="GO" id="GO:0016671">
    <property type="term" value="F:oxidoreductase activity, acting on a sulfur group of donors, disulfide as acceptor"/>
    <property type="evidence" value="ECO:0007669"/>
    <property type="project" value="TreeGrafter"/>
</dbReference>
<dbReference type="CDD" id="cd06257">
    <property type="entry name" value="DnaJ"/>
    <property type="match status" value="1"/>
</dbReference>
<dbReference type="Proteomes" id="UP000683360">
    <property type="component" value="Unassembled WGS sequence"/>
</dbReference>
<organism evidence="3 4">
    <name type="scientific">Mytilus edulis</name>
    <name type="common">Blue mussel</name>
    <dbReference type="NCBI Taxonomy" id="6550"/>
    <lineage>
        <taxon>Eukaryota</taxon>
        <taxon>Metazoa</taxon>
        <taxon>Spiralia</taxon>
        <taxon>Lophotrochozoa</taxon>
        <taxon>Mollusca</taxon>
        <taxon>Bivalvia</taxon>
        <taxon>Autobranchia</taxon>
        <taxon>Pteriomorphia</taxon>
        <taxon>Mytilida</taxon>
        <taxon>Mytiloidea</taxon>
        <taxon>Mytilidae</taxon>
        <taxon>Mytilinae</taxon>
        <taxon>Mytilus</taxon>
    </lineage>
</organism>
<dbReference type="EMBL" id="CAJPWZ010001460">
    <property type="protein sequence ID" value="CAG2215961.1"/>
    <property type="molecule type" value="Genomic_DNA"/>
</dbReference>
<dbReference type="PANTHER" id="PTHR44340">
    <property type="entry name" value="DNAJ HOMOLOG SUBFAMILY C MEMBER 10"/>
    <property type="match status" value="1"/>
</dbReference>
<keyword evidence="3" id="KW-0560">Oxidoreductase</keyword>
<feature type="domain" description="J" evidence="2">
    <location>
        <begin position="6"/>
        <end position="71"/>
    </location>
</feature>
<evidence type="ECO:0000259" key="2">
    <source>
        <dbReference type="PROSITE" id="PS50076"/>
    </source>
</evidence>
<accession>A0A8S3S284</accession>
<comment type="caution">
    <text evidence="3">The sequence shown here is derived from an EMBL/GenBank/DDBJ whole genome shotgun (WGS) entry which is preliminary data.</text>
</comment>
<dbReference type="PANTHER" id="PTHR44340:SF1">
    <property type="entry name" value="DNAJ HOMOLOG SUBFAMILY C MEMBER 10"/>
    <property type="match status" value="1"/>
</dbReference>
<dbReference type="OrthoDB" id="5810603at2759"/>
<dbReference type="PROSITE" id="PS50076">
    <property type="entry name" value="DNAJ_2"/>
    <property type="match status" value="1"/>
</dbReference>
<dbReference type="InterPro" id="IPR036249">
    <property type="entry name" value="Thioredoxin-like_sf"/>
</dbReference>
<dbReference type="InterPro" id="IPR001623">
    <property type="entry name" value="DnaJ_domain"/>
</dbReference>
<keyword evidence="4" id="KW-1185">Reference proteome</keyword>
<sequence length="402" mass="46858">MTGAEDYYKLLGIQRSATTKEIRQAFKKLAVTMHPDKNPDDPEAHDNFLKINRAYEVLKDEDMRKKFDMHGEEGLKDDFHGGNRYENEIPIIFQAEKYHGDRTTRKMVKFALKSIQSDAYTLRSEEEIEDNGLPWLISFCGDSGGIMAFGYDYFRQIIFGWLKISSLNAQEIAHQVLSWLPDVDNLDSKMLSFIKLCFLVEVMKYLIGFLQDTLNPPVIIVTEAMFEERVVNKKPDEIWLIDWFANWCGPCQQLAPEWRRLAKVDCADPNNQWFCQNNKVHSYPTVRLYSSGSGTGSFFAYNGWNRDAQSLQAWAFEFLPSKVKKIKHRDFFNNIINSKTPWVIDYYAPWCGHCQVFKPEFVKIAEDTYGYDLENLDATYITNFLKSQVQQVVGVWLYKLLH</sequence>
<dbReference type="SMART" id="SM00271">
    <property type="entry name" value="DnaJ"/>
    <property type="match status" value="1"/>
</dbReference>
<evidence type="ECO:0000313" key="4">
    <source>
        <dbReference type="Proteomes" id="UP000683360"/>
    </source>
</evidence>
<protein>
    <recommendedName>
        <fullName evidence="1">DnaJ homolog subfamily C member 10</fullName>
    </recommendedName>
</protein>
<dbReference type="SUPFAM" id="SSF52833">
    <property type="entry name" value="Thioredoxin-like"/>
    <property type="match status" value="2"/>
</dbReference>
<dbReference type="Pfam" id="PF00226">
    <property type="entry name" value="DnaJ"/>
    <property type="match status" value="1"/>
</dbReference>
<reference evidence="3" key="1">
    <citation type="submission" date="2021-03" db="EMBL/GenBank/DDBJ databases">
        <authorList>
            <person name="Bekaert M."/>
        </authorList>
    </citation>
    <scope>NUCLEOTIDE SEQUENCE</scope>
</reference>
<dbReference type="GO" id="GO:0051787">
    <property type="term" value="F:misfolded protein binding"/>
    <property type="evidence" value="ECO:0007669"/>
    <property type="project" value="TreeGrafter"/>
</dbReference>
<dbReference type="InterPro" id="IPR017937">
    <property type="entry name" value="Thioredoxin_CS"/>
</dbReference>
<dbReference type="InterPro" id="IPR013766">
    <property type="entry name" value="Thioredoxin_domain"/>
</dbReference>
<dbReference type="Pfam" id="PF00085">
    <property type="entry name" value="Thioredoxin"/>
    <property type="match status" value="2"/>
</dbReference>
<proteinExistence type="predicted"/>